<evidence type="ECO:0000313" key="5">
    <source>
        <dbReference type="Proteomes" id="UP000319865"/>
    </source>
</evidence>
<dbReference type="EMBL" id="VFQE01000001">
    <property type="protein sequence ID" value="TQN42493.1"/>
    <property type="molecule type" value="Genomic_DNA"/>
</dbReference>
<proteinExistence type="predicted"/>
<name>A0A543PEJ6_9ACTN</name>
<dbReference type="AlphaFoldDB" id="A0A543PEJ6"/>
<feature type="region of interest" description="Disordered" evidence="1">
    <location>
        <begin position="247"/>
        <end position="272"/>
    </location>
</feature>
<feature type="domain" description="Beta-lactamase class A catalytic" evidence="3">
    <location>
        <begin position="345"/>
        <end position="475"/>
    </location>
</feature>
<keyword evidence="2" id="KW-0812">Transmembrane</keyword>
<dbReference type="InterPro" id="IPR045155">
    <property type="entry name" value="Beta-lactam_cat"/>
</dbReference>
<comment type="caution">
    <text evidence="4">The sequence shown here is derived from an EMBL/GenBank/DDBJ whole genome shotgun (WGS) entry which is preliminary data.</text>
</comment>
<evidence type="ECO:0000259" key="3">
    <source>
        <dbReference type="Pfam" id="PF13354"/>
    </source>
</evidence>
<feature type="transmembrane region" description="Helical" evidence="2">
    <location>
        <begin position="155"/>
        <end position="173"/>
    </location>
</feature>
<evidence type="ECO:0000313" key="4">
    <source>
        <dbReference type="EMBL" id="TQN42493.1"/>
    </source>
</evidence>
<dbReference type="RefSeq" id="WP_142025121.1">
    <property type="nucleotide sequence ID" value="NZ_VFQE01000001.1"/>
</dbReference>
<gene>
    <name evidence="4" type="ORF">FHU33_1895</name>
</gene>
<dbReference type="GO" id="GO:0030655">
    <property type="term" value="P:beta-lactam antibiotic catabolic process"/>
    <property type="evidence" value="ECO:0007669"/>
    <property type="project" value="InterPro"/>
</dbReference>
<evidence type="ECO:0000256" key="2">
    <source>
        <dbReference type="SAM" id="Phobius"/>
    </source>
</evidence>
<feature type="transmembrane region" description="Helical" evidence="2">
    <location>
        <begin position="217"/>
        <end position="239"/>
    </location>
</feature>
<dbReference type="Pfam" id="PF13354">
    <property type="entry name" value="Beta-lactamase2"/>
    <property type="match status" value="1"/>
</dbReference>
<feature type="compositionally biased region" description="Polar residues" evidence="1">
    <location>
        <begin position="247"/>
        <end position="261"/>
    </location>
</feature>
<protein>
    <submittedName>
        <fullName evidence="4">Membrane protein DedA with SNARE-associated domain</fullName>
    </submittedName>
</protein>
<dbReference type="OrthoDB" id="4981298at2"/>
<keyword evidence="2" id="KW-0472">Membrane</keyword>
<sequence>MSWLAALPACTVPVAVALVLAAESGLLIGLVLPGSSLVIGTGVLAGAGLVSMPVAALTAAAATVGGAALGHRRATRQSPDALLPTGGRISRLLPGRVRCLVERSASPWAEAVARRPVRMAAAAQFATGSRTLAPRIAARAGVPLPTMLRGTLPAALLWSWGLVALGAAAGAAAPRLNGMAAAAGLPVVIVATWLLVRRRGRAAAAPRTRRTPARGGLRWWLPALAASTGVVSVTAVAVLGCCVTDASASESPHPGSPSSATDAARATAPHPVDQDRILTEVEAAAEVSSGSIAVVVLDADGRSVVTGPDANSPIHSASLVKVFVVAQLLALDAAGSLSLTEDDADLMQRAIVSSDDDAMNALWSRHEGAQLVLDIAATMRLTGTSPPSAAGQWGQTTTTAADVATFQAAVEDVLDPEDATTLLGWMRSTTATAADGFDQRFGLLAQGAGGAAAKQGWMCCIDGRRQLHSAGVLGDGRFLVLLGDFPASTSWAQPATALDTAATATRTGTAAID</sequence>
<keyword evidence="2" id="KW-1133">Transmembrane helix</keyword>
<dbReference type="Gene3D" id="3.40.710.10">
    <property type="entry name" value="DD-peptidase/beta-lactamase superfamily"/>
    <property type="match status" value="1"/>
</dbReference>
<evidence type="ECO:0000256" key="1">
    <source>
        <dbReference type="SAM" id="MobiDB-lite"/>
    </source>
</evidence>
<dbReference type="GO" id="GO:0008800">
    <property type="term" value="F:beta-lactamase activity"/>
    <property type="evidence" value="ECO:0007669"/>
    <property type="project" value="InterPro"/>
</dbReference>
<accession>A0A543PEJ6</accession>
<reference evidence="4 5" key="1">
    <citation type="submission" date="2019-06" db="EMBL/GenBank/DDBJ databases">
        <title>Sequencing the genomes of 1000 actinobacteria strains.</title>
        <authorList>
            <person name="Klenk H.-P."/>
        </authorList>
    </citation>
    <scope>NUCLEOTIDE SEQUENCE [LARGE SCALE GENOMIC DNA]</scope>
    <source>
        <strain evidence="4 5">DSM 46837</strain>
    </source>
</reference>
<feature type="transmembrane region" description="Helical" evidence="2">
    <location>
        <begin position="179"/>
        <end position="196"/>
    </location>
</feature>
<dbReference type="Proteomes" id="UP000319865">
    <property type="component" value="Unassembled WGS sequence"/>
</dbReference>
<dbReference type="InterPro" id="IPR012338">
    <property type="entry name" value="Beta-lactam/transpept-like"/>
</dbReference>
<organism evidence="4 5">
    <name type="scientific">Blastococcus colisei</name>
    <dbReference type="NCBI Taxonomy" id="1564162"/>
    <lineage>
        <taxon>Bacteria</taxon>
        <taxon>Bacillati</taxon>
        <taxon>Actinomycetota</taxon>
        <taxon>Actinomycetes</taxon>
        <taxon>Geodermatophilales</taxon>
        <taxon>Geodermatophilaceae</taxon>
        <taxon>Blastococcus</taxon>
    </lineage>
</organism>
<feature type="transmembrane region" description="Helical" evidence="2">
    <location>
        <begin position="37"/>
        <end position="69"/>
    </location>
</feature>
<keyword evidence="5" id="KW-1185">Reference proteome</keyword>
<dbReference type="SUPFAM" id="SSF56601">
    <property type="entry name" value="beta-lactamase/transpeptidase-like"/>
    <property type="match status" value="1"/>
</dbReference>